<dbReference type="InParanoid" id="A7S887"/>
<dbReference type="OMA" id="TITTINF"/>
<dbReference type="eggNOG" id="KOG4308">
    <property type="taxonomic scope" value="Eukaryota"/>
</dbReference>
<dbReference type="InterPro" id="IPR027038">
    <property type="entry name" value="RanGap"/>
</dbReference>
<dbReference type="SUPFAM" id="SSF52047">
    <property type="entry name" value="RNI-like"/>
    <property type="match status" value="2"/>
</dbReference>
<protein>
    <recommendedName>
        <fullName evidence="3">RNI-like protein</fullName>
    </recommendedName>
</protein>
<dbReference type="Proteomes" id="UP000001593">
    <property type="component" value="Unassembled WGS sequence"/>
</dbReference>
<dbReference type="AlphaFoldDB" id="A7S887"/>
<organism evidence="1 2">
    <name type="scientific">Nematostella vectensis</name>
    <name type="common">Starlet sea anemone</name>
    <dbReference type="NCBI Taxonomy" id="45351"/>
    <lineage>
        <taxon>Eukaryota</taxon>
        <taxon>Metazoa</taxon>
        <taxon>Cnidaria</taxon>
        <taxon>Anthozoa</taxon>
        <taxon>Hexacorallia</taxon>
        <taxon>Actiniaria</taxon>
        <taxon>Edwardsiidae</taxon>
        <taxon>Nematostella</taxon>
    </lineage>
</organism>
<dbReference type="InterPro" id="IPR032675">
    <property type="entry name" value="LRR_dom_sf"/>
</dbReference>
<sequence>IGDLGAQRISNGLALNTKVTELILVDAGIGPSGTQALAKAIQNVTLLDMSINPIGLAGLNAIANILQDNSCRLKTLILDGCGINMFGARSISKALSKNTSLEKLSLACNNIDDEGMCALAKYVTKTKSLQSLDISYNHISDVGKKAIIDACSENNSTLSTFHIHSPSIDDNCAIALAEVLSGNTTLTDIYIGGEILGDAGVQYIAEALKFNTTIRTLAINPGRVTPDAGQAFGEMLRHNNTITRLTSIHSHGNIVDLGAQRISDGLALNTKVTELTLVNAGIGPSGTRALAKAIQNVTLLDMSANPIGLEGLNAIANILQDNSCRLKSLILDGCCINMDGARSISKALSKNTSLEKLSLACNNIGD</sequence>
<dbReference type="Gene3D" id="3.80.10.10">
    <property type="entry name" value="Ribonuclease Inhibitor"/>
    <property type="match status" value="2"/>
</dbReference>
<evidence type="ECO:0000313" key="1">
    <source>
        <dbReference type="EMBL" id="EDO40061.1"/>
    </source>
</evidence>
<dbReference type="HOGENOM" id="CLU_732777_0_0_1"/>
<dbReference type="InterPro" id="IPR001611">
    <property type="entry name" value="Leu-rich_rpt"/>
</dbReference>
<dbReference type="PANTHER" id="PTHR24113">
    <property type="entry name" value="RAN GTPASE-ACTIVATING PROTEIN 1"/>
    <property type="match status" value="1"/>
</dbReference>
<proteinExistence type="predicted"/>
<dbReference type="PANTHER" id="PTHR24113:SF15">
    <property type="entry name" value="NACHT DOMAIN-CONTAINING PROTEIN"/>
    <property type="match status" value="1"/>
</dbReference>
<reference evidence="1 2" key="1">
    <citation type="journal article" date="2007" name="Science">
        <title>Sea anemone genome reveals ancestral eumetazoan gene repertoire and genomic organization.</title>
        <authorList>
            <person name="Putnam N.H."/>
            <person name="Srivastava M."/>
            <person name="Hellsten U."/>
            <person name="Dirks B."/>
            <person name="Chapman J."/>
            <person name="Salamov A."/>
            <person name="Terry A."/>
            <person name="Shapiro H."/>
            <person name="Lindquist E."/>
            <person name="Kapitonov V.V."/>
            <person name="Jurka J."/>
            <person name="Genikhovich G."/>
            <person name="Grigoriev I.V."/>
            <person name="Lucas S.M."/>
            <person name="Steele R.E."/>
            <person name="Finnerty J.R."/>
            <person name="Technau U."/>
            <person name="Martindale M.Q."/>
            <person name="Rokhsar D.S."/>
        </authorList>
    </citation>
    <scope>NUCLEOTIDE SEQUENCE [LARGE SCALE GENOMIC DNA]</scope>
    <source>
        <strain evidence="2">CH2 X CH6</strain>
    </source>
</reference>
<gene>
    <name evidence="1" type="ORF">NEMVEDRAFT_v1g21070</name>
</gene>
<feature type="non-terminal residue" evidence="1">
    <location>
        <position position="1"/>
    </location>
</feature>
<evidence type="ECO:0008006" key="3">
    <source>
        <dbReference type="Google" id="ProtNLM"/>
    </source>
</evidence>
<dbReference type="GO" id="GO:0005096">
    <property type="term" value="F:GTPase activator activity"/>
    <property type="evidence" value="ECO:0007669"/>
    <property type="project" value="InterPro"/>
</dbReference>
<accession>A7S887</accession>
<dbReference type="SMART" id="SM00368">
    <property type="entry name" value="LRR_RI"/>
    <property type="match status" value="10"/>
</dbReference>
<dbReference type="Pfam" id="PF13516">
    <property type="entry name" value="LRR_6"/>
    <property type="match status" value="5"/>
</dbReference>
<dbReference type="EMBL" id="DS469597">
    <property type="protein sequence ID" value="EDO40061.1"/>
    <property type="molecule type" value="Genomic_DNA"/>
</dbReference>
<name>A7S887_NEMVE</name>
<feature type="non-terminal residue" evidence="1">
    <location>
        <position position="366"/>
    </location>
</feature>
<keyword evidence="2" id="KW-1185">Reference proteome</keyword>
<dbReference type="PhylomeDB" id="A7S887"/>
<evidence type="ECO:0000313" key="2">
    <source>
        <dbReference type="Proteomes" id="UP000001593"/>
    </source>
</evidence>